<sequence>MIIVKVTYTVKASFARQNQQNIDAALQEVRALNNPDIRYSALIGEDGKTFTHLAIFKNATAQQLLLNLPVFKSFQQQRDDSGLETAPQIEVMQLASSSYDIFN</sequence>
<keyword evidence="2" id="KW-1185">Reference proteome</keyword>
<accession>A0A3S1B230</accession>
<dbReference type="OrthoDB" id="8481042at2"/>
<gene>
    <name evidence="1" type="ORF">ECE50_020695</name>
</gene>
<reference evidence="1" key="1">
    <citation type="submission" date="2020-05" db="EMBL/GenBank/DDBJ databases">
        <title>Chitinophaga laudate sp. nov., isolated from a tropical peat swamp.</title>
        <authorList>
            <person name="Goh C.B.S."/>
            <person name="Lee M.S."/>
            <person name="Parimannan S."/>
            <person name="Pasbakhsh P."/>
            <person name="Yule C.M."/>
            <person name="Rajandas H."/>
            <person name="Loke S."/>
            <person name="Croft L."/>
            <person name="Tan J.B.L."/>
        </authorList>
    </citation>
    <scope>NUCLEOTIDE SEQUENCE</scope>
    <source>
        <strain evidence="1">Mgbs1</strain>
    </source>
</reference>
<dbReference type="AlphaFoldDB" id="A0A3S1B230"/>
<dbReference type="Proteomes" id="UP000281028">
    <property type="component" value="Unassembled WGS sequence"/>
</dbReference>
<organism evidence="1 2">
    <name type="scientific">Chitinophaga solisilvae</name>
    <dbReference type="NCBI Taxonomy" id="1233460"/>
    <lineage>
        <taxon>Bacteria</taxon>
        <taxon>Pseudomonadati</taxon>
        <taxon>Bacteroidota</taxon>
        <taxon>Chitinophagia</taxon>
        <taxon>Chitinophagales</taxon>
        <taxon>Chitinophagaceae</taxon>
        <taxon>Chitinophaga</taxon>
    </lineage>
</organism>
<protein>
    <submittedName>
        <fullName evidence="1">Uncharacterized protein</fullName>
    </submittedName>
</protein>
<evidence type="ECO:0000313" key="2">
    <source>
        <dbReference type="Proteomes" id="UP000281028"/>
    </source>
</evidence>
<proteinExistence type="predicted"/>
<dbReference type="EMBL" id="RIAR02000001">
    <property type="protein sequence ID" value="NSL89272.1"/>
    <property type="molecule type" value="Genomic_DNA"/>
</dbReference>
<comment type="caution">
    <text evidence="1">The sequence shown here is derived from an EMBL/GenBank/DDBJ whole genome shotgun (WGS) entry which is preliminary data.</text>
</comment>
<evidence type="ECO:0000313" key="1">
    <source>
        <dbReference type="EMBL" id="NSL89272.1"/>
    </source>
</evidence>
<name>A0A3S1B230_9BACT</name>